<dbReference type="Proteomes" id="UP000694383">
    <property type="component" value="Unplaced"/>
</dbReference>
<dbReference type="InterPro" id="IPR051163">
    <property type="entry name" value="Sodium:Solute_Symporter_SSF"/>
</dbReference>
<evidence type="ECO:0000256" key="7">
    <source>
        <dbReference type="ARBA" id="ARBA00023053"/>
    </source>
</evidence>
<evidence type="ECO:0000256" key="12">
    <source>
        <dbReference type="SAM" id="Phobius"/>
    </source>
</evidence>
<sequence>MVGTGGPVATFSVWDYVVFAVTILGAAGIGLFQAIRGRKESSSAEFLLGGRQMTAVPVAMSLTASFMSGITVIGTPAEAYQFGAAFWIFGISYTIMSTITAEIFVPLFYRLAITSAYEYLELRFSRPIRLIGTSMYIIQTVTLSKPTKEITGLDLWGVLVATGLVCILYCSLGGLKAVIWTDVFQMGIMLAGFVAVIARGAVIRGGLGQIWEDAGQGGRLNAFDFDPNPLKRHTFWSIVIGGSIMWVSIYSINQSQVQRYISCKTLGHAKMSLYVNMVGLWVTVSLAVFSGLTMYSIYKNCDPLSNGDVTASDQLLPYLVMDILGDFPGIPGLFVAAAYSGTLSTVSSSINALVAVTVEDFIFPVWKNLTQKQISWLNMGLSIFFGGVCIGMAGVASMMGGVLQAALSIFGMISGPLLGLYLLGMLFRTSNSIGGLVGMVIGLVLTLWVGIGGQVYPPTADMTNPLPLTTAGCNNTMTQNYTTTSPWSTSASLTTPSNFRPDLADSWYSLSYVYLSLLGMLVTMVCGLLISAITGGCKQKKMNPDLFVRRSDLMCFRCTNKSEATDDKEKSLTDHHMGVHITADLDVKNTELEKSTKL</sequence>
<dbReference type="GO" id="GO:0005886">
    <property type="term" value="C:plasma membrane"/>
    <property type="evidence" value="ECO:0007669"/>
    <property type="project" value="UniProtKB-SubCell"/>
</dbReference>
<dbReference type="Pfam" id="PF00474">
    <property type="entry name" value="SSF"/>
    <property type="match status" value="1"/>
</dbReference>
<feature type="transmembrane region" description="Helical" evidence="12">
    <location>
        <begin position="376"/>
        <end position="396"/>
    </location>
</feature>
<accession>A0A8C7ZBG8</accession>
<reference evidence="13" key="2">
    <citation type="submission" date="2025-09" db="UniProtKB">
        <authorList>
            <consortium name="Ensembl"/>
        </authorList>
    </citation>
    <scope>IDENTIFICATION</scope>
</reference>
<comment type="similarity">
    <text evidence="2 11">Belongs to the sodium:solute symporter (SSF) (TC 2.A.21) family.</text>
</comment>
<comment type="subcellular location">
    <subcellularLocation>
        <location evidence="1">Cell membrane</location>
        <topology evidence="1">Multi-pass membrane protein</topology>
    </subcellularLocation>
</comment>
<feature type="transmembrane region" description="Helical" evidence="12">
    <location>
        <begin position="402"/>
        <end position="423"/>
    </location>
</feature>
<evidence type="ECO:0000256" key="9">
    <source>
        <dbReference type="ARBA" id="ARBA00023136"/>
    </source>
</evidence>
<dbReference type="NCBIfam" id="TIGR00813">
    <property type="entry name" value="sss"/>
    <property type="match status" value="1"/>
</dbReference>
<dbReference type="Ensembl" id="ENSOSIT00000043386.1">
    <property type="protein sequence ID" value="ENSOSIP00000041188.1"/>
    <property type="gene ID" value="ENSOSIG00000019809.1"/>
</dbReference>
<keyword evidence="14" id="KW-1185">Reference proteome</keyword>
<dbReference type="PANTHER" id="PTHR42985:SF25">
    <property type="entry name" value="SODIUM-COUPLED MONOCARBOXYLATE TRANSPORTER 1"/>
    <property type="match status" value="1"/>
</dbReference>
<evidence type="ECO:0000256" key="10">
    <source>
        <dbReference type="ARBA" id="ARBA00023201"/>
    </source>
</evidence>
<dbReference type="InterPro" id="IPR038377">
    <property type="entry name" value="Na/Glc_symporter_sf"/>
</dbReference>
<dbReference type="GO" id="GO:0015730">
    <property type="term" value="P:propanoate transmembrane transport"/>
    <property type="evidence" value="ECO:0007669"/>
    <property type="project" value="TreeGrafter"/>
</dbReference>
<keyword evidence="5 12" id="KW-0812">Transmembrane</keyword>
<keyword evidence="6 12" id="KW-1133">Transmembrane helix</keyword>
<evidence type="ECO:0000256" key="5">
    <source>
        <dbReference type="ARBA" id="ARBA00022692"/>
    </source>
</evidence>
<feature type="transmembrane region" description="Helical" evidence="12">
    <location>
        <begin position="55"/>
        <end position="74"/>
    </location>
</feature>
<evidence type="ECO:0000256" key="1">
    <source>
        <dbReference type="ARBA" id="ARBA00004651"/>
    </source>
</evidence>
<keyword evidence="4" id="KW-1003">Cell membrane</keyword>
<keyword evidence="10" id="KW-0739">Sodium transport</keyword>
<evidence type="ECO:0000313" key="14">
    <source>
        <dbReference type="Proteomes" id="UP000694383"/>
    </source>
</evidence>
<keyword evidence="7" id="KW-0915">Sodium</keyword>
<organism evidence="13 14">
    <name type="scientific">Oryzias sinensis</name>
    <name type="common">Chinese medaka</name>
    <dbReference type="NCBI Taxonomy" id="183150"/>
    <lineage>
        <taxon>Eukaryota</taxon>
        <taxon>Metazoa</taxon>
        <taxon>Chordata</taxon>
        <taxon>Craniata</taxon>
        <taxon>Vertebrata</taxon>
        <taxon>Euteleostomi</taxon>
        <taxon>Actinopterygii</taxon>
        <taxon>Neopterygii</taxon>
        <taxon>Teleostei</taxon>
        <taxon>Neoteleostei</taxon>
        <taxon>Acanthomorphata</taxon>
        <taxon>Ovalentaria</taxon>
        <taxon>Atherinomorphae</taxon>
        <taxon>Beloniformes</taxon>
        <taxon>Adrianichthyidae</taxon>
        <taxon>Oryziinae</taxon>
        <taxon>Oryzias</taxon>
    </lineage>
</organism>
<keyword evidence="3" id="KW-0813">Transport</keyword>
<feature type="transmembrane region" description="Helical" evidence="12">
    <location>
        <begin position="234"/>
        <end position="252"/>
    </location>
</feature>
<feature type="transmembrane region" description="Helical" evidence="12">
    <location>
        <begin position="435"/>
        <end position="456"/>
    </location>
</feature>
<feature type="transmembrane region" description="Helical" evidence="12">
    <location>
        <begin position="16"/>
        <end position="35"/>
    </location>
</feature>
<feature type="transmembrane region" description="Helical" evidence="12">
    <location>
        <begin position="124"/>
        <end position="143"/>
    </location>
</feature>
<dbReference type="AlphaFoldDB" id="A0A8C7ZBG8"/>
<feature type="transmembrane region" description="Helical" evidence="12">
    <location>
        <begin position="273"/>
        <end position="298"/>
    </location>
</feature>
<evidence type="ECO:0000256" key="6">
    <source>
        <dbReference type="ARBA" id="ARBA00022989"/>
    </source>
</evidence>
<feature type="transmembrane region" description="Helical" evidence="12">
    <location>
        <begin position="512"/>
        <end position="533"/>
    </location>
</feature>
<feature type="transmembrane region" description="Helical" evidence="12">
    <location>
        <begin position="86"/>
        <end position="112"/>
    </location>
</feature>
<feature type="transmembrane region" description="Helical" evidence="12">
    <location>
        <begin position="155"/>
        <end position="175"/>
    </location>
</feature>
<dbReference type="PROSITE" id="PS50283">
    <property type="entry name" value="NA_SOLUT_SYMP_3"/>
    <property type="match status" value="1"/>
</dbReference>
<dbReference type="InterPro" id="IPR001734">
    <property type="entry name" value="Na/solute_symporter"/>
</dbReference>
<evidence type="ECO:0000256" key="8">
    <source>
        <dbReference type="ARBA" id="ARBA00023065"/>
    </source>
</evidence>
<dbReference type="PANTHER" id="PTHR42985">
    <property type="entry name" value="SODIUM-COUPLED MONOCARBOXYLATE TRANSPORTER"/>
    <property type="match status" value="1"/>
</dbReference>
<evidence type="ECO:0000256" key="4">
    <source>
        <dbReference type="ARBA" id="ARBA00022475"/>
    </source>
</evidence>
<dbReference type="GO" id="GO:0070062">
    <property type="term" value="C:extracellular exosome"/>
    <property type="evidence" value="ECO:0007669"/>
    <property type="project" value="TreeGrafter"/>
</dbReference>
<evidence type="ECO:0000313" key="13">
    <source>
        <dbReference type="Ensembl" id="ENSOSIP00000041188.1"/>
    </source>
</evidence>
<evidence type="ECO:0000256" key="11">
    <source>
        <dbReference type="RuleBase" id="RU362091"/>
    </source>
</evidence>
<proteinExistence type="inferred from homology"/>
<reference evidence="13" key="1">
    <citation type="submission" date="2025-08" db="UniProtKB">
        <authorList>
            <consortium name="Ensembl"/>
        </authorList>
    </citation>
    <scope>IDENTIFICATION</scope>
</reference>
<evidence type="ECO:0000256" key="3">
    <source>
        <dbReference type="ARBA" id="ARBA00022448"/>
    </source>
</evidence>
<evidence type="ECO:0000256" key="2">
    <source>
        <dbReference type="ARBA" id="ARBA00006434"/>
    </source>
</evidence>
<keyword evidence="8" id="KW-0406">Ion transport</keyword>
<dbReference type="GeneTree" id="ENSGT00940000165906"/>
<protein>
    <submittedName>
        <fullName evidence="13">Solute carrier family 5 member 8, like</fullName>
    </submittedName>
</protein>
<keyword evidence="9 12" id="KW-0472">Membrane</keyword>
<name>A0A8C7ZBG8_9TELE</name>
<dbReference type="Gene3D" id="1.20.1730.10">
    <property type="entry name" value="Sodium/glucose cotransporter"/>
    <property type="match status" value="1"/>
</dbReference>
<feature type="transmembrane region" description="Helical" evidence="12">
    <location>
        <begin position="187"/>
        <end position="207"/>
    </location>
</feature>
<dbReference type="GO" id="GO:0005343">
    <property type="term" value="F:organic acid:sodium symporter activity"/>
    <property type="evidence" value="ECO:0007669"/>
    <property type="project" value="TreeGrafter"/>
</dbReference>